<evidence type="ECO:0000256" key="12">
    <source>
        <dbReference type="HAMAP-Rule" id="MF_00384"/>
    </source>
</evidence>
<dbReference type="GO" id="GO:0005737">
    <property type="term" value="C:cytoplasm"/>
    <property type="evidence" value="ECO:0007669"/>
    <property type="project" value="UniProtKB-SubCell"/>
</dbReference>
<accession>H0UQD1</accession>
<keyword evidence="6 12" id="KW-0808">Transferase</keyword>
<evidence type="ECO:0000256" key="9">
    <source>
        <dbReference type="ARBA" id="ARBA00022777"/>
    </source>
</evidence>
<evidence type="ECO:0000256" key="5">
    <source>
        <dbReference type="ARBA" id="ARBA00022605"/>
    </source>
</evidence>
<dbReference type="Gene3D" id="3.30.230.10">
    <property type="match status" value="1"/>
</dbReference>
<dbReference type="PANTHER" id="PTHR20861">
    <property type="entry name" value="HOMOSERINE/4-DIPHOSPHOCYTIDYL-2-C-METHYL-D-ERYTHRITOL KINASE"/>
    <property type="match status" value="1"/>
</dbReference>
<dbReference type="InterPro" id="IPR036554">
    <property type="entry name" value="GHMP_kinase_C_sf"/>
</dbReference>
<dbReference type="NCBIfam" id="TIGR00191">
    <property type="entry name" value="thrB"/>
    <property type="match status" value="1"/>
</dbReference>
<dbReference type="PROSITE" id="PS00627">
    <property type="entry name" value="GHMP_KINASES_ATP"/>
    <property type="match status" value="1"/>
</dbReference>
<dbReference type="GO" id="GO:0005524">
    <property type="term" value="F:ATP binding"/>
    <property type="evidence" value="ECO:0007669"/>
    <property type="project" value="UniProtKB-UniRule"/>
</dbReference>
<evidence type="ECO:0000256" key="6">
    <source>
        <dbReference type="ARBA" id="ARBA00022679"/>
    </source>
</evidence>
<feature type="binding site" evidence="12">
    <location>
        <begin position="94"/>
        <end position="104"/>
    </location>
    <ligand>
        <name>ATP</name>
        <dbReference type="ChEBI" id="CHEBI:30616"/>
    </ligand>
</feature>
<dbReference type="AlphaFoldDB" id="H0UQD1"/>
<evidence type="ECO:0000256" key="11">
    <source>
        <dbReference type="ARBA" id="ARBA00049375"/>
    </source>
</evidence>
<proteinExistence type="inferred from homology"/>
<dbReference type="HOGENOM" id="CLU_041243_0_2_0"/>
<dbReference type="HAMAP" id="MF_00384">
    <property type="entry name" value="Homoser_kinase"/>
    <property type="match status" value="1"/>
</dbReference>
<evidence type="ECO:0000256" key="2">
    <source>
        <dbReference type="ARBA" id="ARBA00007370"/>
    </source>
</evidence>
<dbReference type="InterPro" id="IPR000870">
    <property type="entry name" value="Homoserine_kinase"/>
</dbReference>
<dbReference type="PIRSF" id="PIRSF000676">
    <property type="entry name" value="Homoser_kin"/>
    <property type="match status" value="1"/>
</dbReference>
<evidence type="ECO:0000256" key="10">
    <source>
        <dbReference type="ARBA" id="ARBA00022840"/>
    </source>
</evidence>
<keyword evidence="10 12" id="KW-0067">ATP-binding</keyword>
<comment type="subcellular location">
    <subcellularLocation>
        <location evidence="12">Cytoplasm</location>
    </subcellularLocation>
</comment>
<keyword evidence="16" id="KW-1185">Reference proteome</keyword>
<comment type="function">
    <text evidence="12">Catalyzes the ATP-dependent phosphorylation of L-homoserine to L-homoserine phosphate.</text>
</comment>
<dbReference type="InterPro" id="IPR020568">
    <property type="entry name" value="Ribosomal_Su5_D2-typ_SF"/>
</dbReference>
<dbReference type="InterPro" id="IPR013750">
    <property type="entry name" value="GHMP_kinase_C_dom"/>
</dbReference>
<dbReference type="RefSeq" id="WP_006583179.1">
    <property type="nucleotide sequence ID" value="NZ_CM001377.1"/>
</dbReference>
<dbReference type="InterPro" id="IPR006204">
    <property type="entry name" value="GHMP_kinase_N_dom"/>
</dbReference>
<dbReference type="PANTHER" id="PTHR20861:SF1">
    <property type="entry name" value="HOMOSERINE KINASE"/>
    <property type="match status" value="1"/>
</dbReference>
<evidence type="ECO:0000256" key="3">
    <source>
        <dbReference type="ARBA" id="ARBA00012078"/>
    </source>
</evidence>
<dbReference type="Gene3D" id="3.30.70.890">
    <property type="entry name" value="GHMP kinase, C-terminal domain"/>
    <property type="match status" value="1"/>
</dbReference>
<dbReference type="EC" id="2.7.1.39" evidence="3 12"/>
<reference evidence="15 16" key="1">
    <citation type="submission" date="2011-10" db="EMBL/GenBank/DDBJ databases">
        <title>The Noncontiguous Finished genome of Thermanaerovibrio velox DSM 12556.</title>
        <authorList>
            <consortium name="US DOE Joint Genome Institute (JGI-PGF)"/>
            <person name="Lucas S."/>
            <person name="Copeland A."/>
            <person name="Lapidus A."/>
            <person name="Glavina del Rio T."/>
            <person name="Dalin E."/>
            <person name="Tice H."/>
            <person name="Bruce D."/>
            <person name="Goodwin L."/>
            <person name="Pitluck S."/>
            <person name="Peters L."/>
            <person name="Mikhailova N."/>
            <person name="Teshima H."/>
            <person name="Kyrpides N."/>
            <person name="Mavromatis K."/>
            <person name="Ivanova N."/>
            <person name="Markowitz V."/>
            <person name="Cheng J.-F."/>
            <person name="Hugenholtz P."/>
            <person name="Woyke T."/>
            <person name="Wu D."/>
            <person name="Spring S."/>
            <person name="Brambilla E.-M."/>
            <person name="Klenk H.-P."/>
            <person name="Eisen J.A."/>
        </authorList>
    </citation>
    <scope>NUCLEOTIDE SEQUENCE [LARGE SCALE GENOMIC DNA]</scope>
    <source>
        <strain evidence="15 16">DSM 12556</strain>
    </source>
</reference>
<dbReference type="InterPro" id="IPR014721">
    <property type="entry name" value="Ribsml_uS5_D2-typ_fold_subgr"/>
</dbReference>
<evidence type="ECO:0000313" key="16">
    <source>
        <dbReference type="Proteomes" id="UP000005730"/>
    </source>
</evidence>
<dbReference type="eggNOG" id="COG0083">
    <property type="taxonomic scope" value="Bacteria"/>
</dbReference>
<comment type="pathway">
    <text evidence="1 12">Amino-acid biosynthesis; L-threonine biosynthesis; L-threonine from L-aspartate: step 4/5.</text>
</comment>
<evidence type="ECO:0000256" key="7">
    <source>
        <dbReference type="ARBA" id="ARBA00022697"/>
    </source>
</evidence>
<dbReference type="STRING" id="926567.TheveDRAFT_0524"/>
<dbReference type="EMBL" id="CM001377">
    <property type="protein sequence ID" value="EHM09685.1"/>
    <property type="molecule type" value="Genomic_DNA"/>
</dbReference>
<evidence type="ECO:0000256" key="8">
    <source>
        <dbReference type="ARBA" id="ARBA00022741"/>
    </source>
</evidence>
<organism evidence="15 16">
    <name type="scientific">Thermanaerovibrio velox DSM 12556</name>
    <dbReference type="NCBI Taxonomy" id="926567"/>
    <lineage>
        <taxon>Bacteria</taxon>
        <taxon>Thermotogati</taxon>
        <taxon>Synergistota</taxon>
        <taxon>Synergistia</taxon>
        <taxon>Synergistales</taxon>
        <taxon>Synergistaceae</taxon>
        <taxon>Thermanaerovibrio</taxon>
    </lineage>
</organism>
<dbReference type="GO" id="GO:0009088">
    <property type="term" value="P:threonine biosynthetic process"/>
    <property type="evidence" value="ECO:0007669"/>
    <property type="project" value="UniProtKB-UniRule"/>
</dbReference>
<keyword evidence="5 12" id="KW-0028">Amino-acid biosynthesis</keyword>
<keyword evidence="12" id="KW-0963">Cytoplasm</keyword>
<dbReference type="PRINTS" id="PR00958">
    <property type="entry name" value="HOMSERKINASE"/>
</dbReference>
<dbReference type="GO" id="GO:0004413">
    <property type="term" value="F:homoserine kinase activity"/>
    <property type="evidence" value="ECO:0007669"/>
    <property type="project" value="UniProtKB-UniRule"/>
</dbReference>
<dbReference type="Proteomes" id="UP000005730">
    <property type="component" value="Chromosome"/>
</dbReference>
<dbReference type="Pfam" id="PF08544">
    <property type="entry name" value="GHMP_kinases_C"/>
    <property type="match status" value="1"/>
</dbReference>
<dbReference type="InterPro" id="IPR006203">
    <property type="entry name" value="GHMP_knse_ATP-bd_CS"/>
</dbReference>
<evidence type="ECO:0000259" key="14">
    <source>
        <dbReference type="Pfam" id="PF08544"/>
    </source>
</evidence>
<dbReference type="Pfam" id="PF00288">
    <property type="entry name" value="GHMP_kinases_N"/>
    <property type="match status" value="1"/>
</dbReference>
<dbReference type="SUPFAM" id="SSF55060">
    <property type="entry name" value="GHMP Kinase, C-terminal domain"/>
    <property type="match status" value="1"/>
</dbReference>
<evidence type="ECO:0000256" key="4">
    <source>
        <dbReference type="ARBA" id="ARBA00017858"/>
    </source>
</evidence>
<evidence type="ECO:0000313" key="15">
    <source>
        <dbReference type="EMBL" id="EHM09685.1"/>
    </source>
</evidence>
<keyword evidence="8 12" id="KW-0547">Nucleotide-binding</keyword>
<dbReference type="UniPathway" id="UPA00050">
    <property type="reaction ID" value="UER00064"/>
</dbReference>
<keyword evidence="7 12" id="KW-0791">Threonine biosynthesis</keyword>
<comment type="catalytic activity">
    <reaction evidence="11 12">
        <text>L-homoserine + ATP = O-phospho-L-homoserine + ADP + H(+)</text>
        <dbReference type="Rhea" id="RHEA:13985"/>
        <dbReference type="ChEBI" id="CHEBI:15378"/>
        <dbReference type="ChEBI" id="CHEBI:30616"/>
        <dbReference type="ChEBI" id="CHEBI:57476"/>
        <dbReference type="ChEBI" id="CHEBI:57590"/>
        <dbReference type="ChEBI" id="CHEBI:456216"/>
        <dbReference type="EC" id="2.7.1.39"/>
    </reaction>
</comment>
<name>H0UQD1_9BACT</name>
<dbReference type="OrthoDB" id="9769912at2"/>
<gene>
    <name evidence="12" type="primary">thrB</name>
    <name evidence="15" type="ORF">TheveDRAFT_0524</name>
</gene>
<comment type="similarity">
    <text evidence="2 12">Belongs to the GHMP kinase family. Homoserine kinase subfamily.</text>
</comment>
<feature type="domain" description="GHMP kinase N-terminal" evidence="13">
    <location>
        <begin position="67"/>
        <end position="147"/>
    </location>
</feature>
<protein>
    <recommendedName>
        <fullName evidence="4 12">Homoserine kinase</fullName>
        <shortName evidence="12">HK</shortName>
        <shortName evidence="12">HSK</shortName>
        <ecNumber evidence="3 12">2.7.1.39</ecNumber>
    </recommendedName>
</protein>
<sequence length="312" mass="33040">MRRPILSVKAPATSANLGSGFDAMGMALSLYNVFDLMELLPEGEFKVEVIGEGTGSWDLSLSQENGVVKSYLAACEAMGVRCPGLWLRCHNAIPLSRGLGSSATAVVAGVLLAAEVSGRKASQEDLLELMVRLEGHPDNVVPCLLGGVVVSCFGDQGLKYLKLPQPPRDLMAVVAVPDVMVNTREARSALPKTVSFEDAVFNLGRAALLAAAWSVGRFDLLSFGMDDRLHQPYRSKLFPGGEVIMDRVKSVPGCLGVAISGSGPSVIALAKGSPSLVAQAMCGTFMEHGVRSRFFVLHCPVSGAEVRRLAGR</sequence>
<dbReference type="SUPFAM" id="SSF54211">
    <property type="entry name" value="Ribosomal protein S5 domain 2-like"/>
    <property type="match status" value="1"/>
</dbReference>
<evidence type="ECO:0000259" key="13">
    <source>
        <dbReference type="Pfam" id="PF00288"/>
    </source>
</evidence>
<keyword evidence="9 12" id="KW-0418">Kinase</keyword>
<evidence type="ECO:0000256" key="1">
    <source>
        <dbReference type="ARBA" id="ARBA00005015"/>
    </source>
</evidence>
<feature type="domain" description="GHMP kinase C-terminal" evidence="14">
    <location>
        <begin position="223"/>
        <end position="282"/>
    </location>
</feature>